<dbReference type="PANTHER" id="PTHR31964:SF55">
    <property type="entry name" value="USPA DOMAIN-CONTAINING PROTEIN"/>
    <property type="match status" value="1"/>
</dbReference>
<protein>
    <submittedName>
        <fullName evidence="1">OLC1v1032262C1</fullName>
    </submittedName>
</protein>
<gene>
    <name evidence="1" type="ORF">OLC1_LOCUS6995</name>
</gene>
<proteinExistence type="predicted"/>
<organism evidence="1 2">
    <name type="scientific">Oldenlandia corymbosa var. corymbosa</name>
    <dbReference type="NCBI Taxonomy" id="529605"/>
    <lineage>
        <taxon>Eukaryota</taxon>
        <taxon>Viridiplantae</taxon>
        <taxon>Streptophyta</taxon>
        <taxon>Embryophyta</taxon>
        <taxon>Tracheophyta</taxon>
        <taxon>Spermatophyta</taxon>
        <taxon>Magnoliopsida</taxon>
        <taxon>eudicotyledons</taxon>
        <taxon>Gunneridae</taxon>
        <taxon>Pentapetalae</taxon>
        <taxon>asterids</taxon>
        <taxon>lamiids</taxon>
        <taxon>Gentianales</taxon>
        <taxon>Rubiaceae</taxon>
        <taxon>Rubioideae</taxon>
        <taxon>Spermacoceae</taxon>
        <taxon>Hedyotis-Oldenlandia complex</taxon>
        <taxon>Oldenlandia</taxon>
    </lineage>
</organism>
<dbReference type="Proteomes" id="UP001161247">
    <property type="component" value="Chromosome 2"/>
</dbReference>
<evidence type="ECO:0000313" key="1">
    <source>
        <dbReference type="EMBL" id="CAI9096177.1"/>
    </source>
</evidence>
<accession>A0AAV1CNR9</accession>
<keyword evidence="2" id="KW-1185">Reference proteome</keyword>
<dbReference type="AlphaFoldDB" id="A0AAV1CNR9"/>
<sequence length="120" mass="12926">MGISSMELAVNDNGSGKKMMVAIDESETSYYALIWVLENLQESIAKSSNPLVLFMAQPPAKSGNLFGSSPGSARIFFNASPDPEFSNAVQERDRMISVGILEKAKSICNSYGICLILSPT</sequence>
<evidence type="ECO:0000313" key="2">
    <source>
        <dbReference type="Proteomes" id="UP001161247"/>
    </source>
</evidence>
<dbReference type="PANTHER" id="PTHR31964">
    <property type="entry name" value="ADENINE NUCLEOTIDE ALPHA HYDROLASES-LIKE SUPERFAMILY PROTEIN"/>
    <property type="match status" value="1"/>
</dbReference>
<reference evidence="1" key="1">
    <citation type="submission" date="2023-03" db="EMBL/GenBank/DDBJ databases">
        <authorList>
            <person name="Julca I."/>
        </authorList>
    </citation>
    <scope>NUCLEOTIDE SEQUENCE</scope>
</reference>
<dbReference type="EMBL" id="OX459119">
    <property type="protein sequence ID" value="CAI9096177.1"/>
    <property type="molecule type" value="Genomic_DNA"/>
</dbReference>
<name>A0AAV1CNR9_OLDCO</name>